<dbReference type="EMBL" id="CP136920">
    <property type="protein sequence ID" value="WOO39954.1"/>
    <property type="molecule type" value="Genomic_DNA"/>
</dbReference>
<keyword evidence="1" id="KW-0812">Transmembrane</keyword>
<keyword evidence="1" id="KW-1133">Transmembrane helix</keyword>
<evidence type="ECO:0000313" key="3">
    <source>
        <dbReference type="Proteomes" id="UP001304300"/>
    </source>
</evidence>
<organism evidence="2 3">
    <name type="scientific">Rubellicoccus peritrichatus</name>
    <dbReference type="NCBI Taxonomy" id="3080537"/>
    <lineage>
        <taxon>Bacteria</taxon>
        <taxon>Pseudomonadati</taxon>
        <taxon>Verrucomicrobiota</taxon>
        <taxon>Opitutia</taxon>
        <taxon>Puniceicoccales</taxon>
        <taxon>Cerasicoccaceae</taxon>
        <taxon>Rubellicoccus</taxon>
    </lineage>
</organism>
<protein>
    <submittedName>
        <fullName evidence="2">Type II secretion system protein</fullName>
    </submittedName>
</protein>
<keyword evidence="1" id="KW-0472">Membrane</keyword>
<sequence length="236" mass="26111">MYYSHTSSQQRIKSEKSKSRGFTLPEALISLTIIGFLSAGLTYFMKDVAYGLFWGTQKIEISQDVRSFTMRIAAEARSANSAIIYSSFKNTDRDQGADRRDDGLSGDCLVLVNTEPYPNADSPEHYTRVIVYFRKAAETENIGPVRRLEWPASGTTGTSHYVDASGKTIEELLTSIAADDTGDYPVIVELSRGMADGRLFTNFRQGKVIVVNGEILHGNQAEEVTNTYNLSISPRG</sequence>
<accession>A0AAQ3L8N0</accession>
<proteinExistence type="predicted"/>
<dbReference type="AlphaFoldDB" id="A0AAQ3L8N0"/>
<keyword evidence="3" id="KW-1185">Reference proteome</keyword>
<dbReference type="Proteomes" id="UP001304300">
    <property type="component" value="Chromosome"/>
</dbReference>
<name>A0AAQ3L8N0_9BACT</name>
<reference evidence="2 3" key="1">
    <citation type="submission" date="2023-10" db="EMBL/GenBank/DDBJ databases">
        <title>Rubellicoccus peritrichatus gen. nov., sp. nov., isolated from an algae of coral reef tank.</title>
        <authorList>
            <person name="Luo J."/>
        </authorList>
    </citation>
    <scope>NUCLEOTIDE SEQUENCE [LARGE SCALE GENOMIC DNA]</scope>
    <source>
        <strain evidence="2 3">CR14</strain>
    </source>
</reference>
<dbReference type="NCBIfam" id="TIGR02532">
    <property type="entry name" value="IV_pilin_GFxxxE"/>
    <property type="match status" value="1"/>
</dbReference>
<dbReference type="RefSeq" id="WP_317832019.1">
    <property type="nucleotide sequence ID" value="NZ_CP136920.1"/>
</dbReference>
<evidence type="ECO:0000313" key="2">
    <source>
        <dbReference type="EMBL" id="WOO39954.1"/>
    </source>
</evidence>
<feature type="transmembrane region" description="Helical" evidence="1">
    <location>
        <begin position="21"/>
        <end position="45"/>
    </location>
</feature>
<gene>
    <name evidence="2" type="ORF">RZN69_15110</name>
</gene>
<dbReference type="KEGG" id="puo:RZN69_15110"/>
<dbReference type="Pfam" id="PF07963">
    <property type="entry name" value="N_methyl"/>
    <property type="match status" value="1"/>
</dbReference>
<evidence type="ECO:0000256" key="1">
    <source>
        <dbReference type="SAM" id="Phobius"/>
    </source>
</evidence>
<dbReference type="InterPro" id="IPR012902">
    <property type="entry name" value="N_methyl_site"/>
</dbReference>